<evidence type="ECO:0000256" key="1">
    <source>
        <dbReference type="SAM" id="MobiDB-lite"/>
    </source>
</evidence>
<sequence length="738" mass="84152">MARNGGEVLQKKNSKLEAFLKRNLDAHLFERIRAYEPCIVVSEKENKAFKYVFITDELIYLTENPPKNVSEEVHFKSVVSTELVNEFPDFLSGEERENTQHIAIKYLTNLPVKRKKSRDEKAKTHKSSSDIDDEKELHNKLSDEKNLSKSMTALSLGCRNANISENGKLDKKFASKTFDPNVLRIKEEHFNSNSLSNSLPSQQIKKLGLGSHDVDFKEHLRTHKHKKEHNGKSLPIRPLPPRSPAGSGDASDFQSDSNDLKTLSNGKSHKKRRSLPSPEIADNSDASNEHIPKIILHHSYGGELSIPVDEEFNANKSMSKVKGFFAKLSPRGGKKGYDSEDGDSPRSTSTEIEDHVFQDESPVETKECVLHLYVISTSSHLLMFIKSAWNNYLIRGTLELDDDFVHTPGSISPRGGTTPNEKLDLLFSQLKRELLEAANGLEDVFNLINELKLAAVRHLYLKKLFWKSPELFQFLVKQLTIYLPRASKLDMTTQQGRNQRADEYELVIIIIETLSLMFRETEVLPLRISCLKVNKGQTLRELVKVIVSTPEVPPRYSPPSKKAARLLRQSKADQWKMESDIELANLVKEITENAVVVIFELILIAKANWGGSGINFFNICWLVEQIEEEASQAEQLLNRVVNESMSLIAPNSISELSPKQAVILTRQFTILHTVVEYSKPLKHYVRENFREEFKYFIQSRIIHEKLPKRYPISQKCKELIQQVTSQVLGKQFELTIEN</sequence>
<dbReference type="OrthoDB" id="6022562at2759"/>
<organism evidence="2 3">
    <name type="scientific">Owenia fusiformis</name>
    <name type="common">Polychaete worm</name>
    <dbReference type="NCBI Taxonomy" id="6347"/>
    <lineage>
        <taxon>Eukaryota</taxon>
        <taxon>Metazoa</taxon>
        <taxon>Spiralia</taxon>
        <taxon>Lophotrochozoa</taxon>
        <taxon>Annelida</taxon>
        <taxon>Polychaeta</taxon>
        <taxon>Sedentaria</taxon>
        <taxon>Canalipalpata</taxon>
        <taxon>Sabellida</taxon>
        <taxon>Oweniida</taxon>
        <taxon>Oweniidae</taxon>
        <taxon>Owenia</taxon>
    </lineage>
</organism>
<evidence type="ECO:0000313" key="3">
    <source>
        <dbReference type="Proteomes" id="UP000749559"/>
    </source>
</evidence>
<name>A0A8J1T4Z8_OWEFU</name>
<dbReference type="EMBL" id="CAIIXF020000005">
    <property type="protein sequence ID" value="CAH1785043.1"/>
    <property type="molecule type" value="Genomic_DNA"/>
</dbReference>
<dbReference type="AlphaFoldDB" id="A0A8J1T4Z8"/>
<feature type="compositionally biased region" description="Basic and acidic residues" evidence="1">
    <location>
        <begin position="135"/>
        <end position="144"/>
    </location>
</feature>
<dbReference type="Pfam" id="PF15087">
    <property type="entry name" value="DUF4551"/>
    <property type="match status" value="1"/>
</dbReference>
<evidence type="ECO:0000313" key="2">
    <source>
        <dbReference type="EMBL" id="CAH1785043.1"/>
    </source>
</evidence>
<feature type="region of interest" description="Disordered" evidence="1">
    <location>
        <begin position="222"/>
        <end position="286"/>
    </location>
</feature>
<feature type="region of interest" description="Disordered" evidence="1">
    <location>
        <begin position="331"/>
        <end position="360"/>
    </location>
</feature>
<dbReference type="InterPro" id="IPR027878">
    <property type="entry name" value="DUF4551"/>
</dbReference>
<dbReference type="Proteomes" id="UP000749559">
    <property type="component" value="Unassembled WGS sequence"/>
</dbReference>
<protein>
    <submittedName>
        <fullName evidence="2">Uncharacterized protein</fullName>
    </submittedName>
</protein>
<gene>
    <name evidence="2" type="ORF">OFUS_LOCUS11151</name>
</gene>
<accession>A0A8J1T4Z8</accession>
<dbReference type="PANTHER" id="PTHR35354:SF1">
    <property type="entry name" value="RGD1561648"/>
    <property type="match status" value="1"/>
</dbReference>
<proteinExistence type="predicted"/>
<feature type="compositionally biased region" description="Polar residues" evidence="1">
    <location>
        <begin position="252"/>
        <end position="266"/>
    </location>
</feature>
<comment type="caution">
    <text evidence="2">The sequence shown here is derived from an EMBL/GenBank/DDBJ whole genome shotgun (WGS) entry which is preliminary data.</text>
</comment>
<keyword evidence="3" id="KW-1185">Reference proteome</keyword>
<reference evidence="2" key="1">
    <citation type="submission" date="2022-03" db="EMBL/GenBank/DDBJ databases">
        <authorList>
            <person name="Martin C."/>
        </authorList>
    </citation>
    <scope>NUCLEOTIDE SEQUENCE</scope>
</reference>
<dbReference type="PANTHER" id="PTHR35354">
    <property type="entry name" value="RGD1561648"/>
    <property type="match status" value="1"/>
</dbReference>
<feature type="region of interest" description="Disordered" evidence="1">
    <location>
        <begin position="115"/>
        <end position="144"/>
    </location>
</feature>